<organism evidence="1 2">
    <name type="scientific">Alteribacter lacisalsi</name>
    <dbReference type="NCBI Taxonomy" id="2045244"/>
    <lineage>
        <taxon>Bacteria</taxon>
        <taxon>Bacillati</taxon>
        <taxon>Bacillota</taxon>
        <taxon>Bacilli</taxon>
        <taxon>Bacillales</taxon>
        <taxon>Bacillaceae</taxon>
        <taxon>Alteribacter</taxon>
    </lineage>
</organism>
<gene>
    <name evidence="1" type="ORF">CR205_07785</name>
</gene>
<dbReference type="Pfam" id="PF07870">
    <property type="entry name" value="DUF1657"/>
    <property type="match status" value="1"/>
</dbReference>
<name>A0A2W0HEP9_9BACI</name>
<protein>
    <submittedName>
        <fullName evidence="1">Uncharacterized protein</fullName>
    </submittedName>
</protein>
<proteinExistence type="predicted"/>
<comment type="caution">
    <text evidence="1">The sequence shown here is derived from an EMBL/GenBank/DDBJ whole genome shotgun (WGS) entry which is preliminary data.</text>
</comment>
<evidence type="ECO:0000313" key="1">
    <source>
        <dbReference type="EMBL" id="PYZ98480.1"/>
    </source>
</evidence>
<dbReference type="RefSeq" id="WP_110518393.1">
    <property type="nucleotide sequence ID" value="NZ_PDOF01000001.1"/>
</dbReference>
<reference evidence="1 2" key="1">
    <citation type="submission" date="2017-10" db="EMBL/GenBank/DDBJ databases">
        <title>Bacillus sp. nov., a halophilic bacterium isolated from a Yangshapao Lake.</title>
        <authorList>
            <person name="Wang H."/>
        </authorList>
    </citation>
    <scope>NUCLEOTIDE SEQUENCE [LARGE SCALE GENOMIC DNA]</scope>
    <source>
        <strain evidence="1 2">YSP-3</strain>
    </source>
</reference>
<dbReference type="EMBL" id="PDOF01000001">
    <property type="protein sequence ID" value="PYZ98480.1"/>
    <property type="molecule type" value="Genomic_DNA"/>
</dbReference>
<sequence>MKDTDHVRGCLATLHRLEAGLADLQMQTTDEEAHDVYRQACLKVRTVAGRLEGRLHELETEPPPLTN</sequence>
<accession>A0A2W0HEP9</accession>
<evidence type="ECO:0000313" key="2">
    <source>
        <dbReference type="Proteomes" id="UP000248066"/>
    </source>
</evidence>
<dbReference type="InterPro" id="IPR012452">
    <property type="entry name" value="DUF1657"/>
</dbReference>
<dbReference type="AlphaFoldDB" id="A0A2W0HEP9"/>
<dbReference type="Proteomes" id="UP000248066">
    <property type="component" value="Unassembled WGS sequence"/>
</dbReference>
<dbReference type="OrthoDB" id="2926387at2"/>
<keyword evidence="2" id="KW-1185">Reference proteome</keyword>